<proteinExistence type="predicted"/>
<gene>
    <name evidence="1" type="ORF">HED35_13320</name>
</gene>
<dbReference type="Proteomes" id="UP000521358">
    <property type="component" value="Unassembled WGS sequence"/>
</dbReference>
<evidence type="ECO:0000313" key="2">
    <source>
        <dbReference type="Proteomes" id="UP000521358"/>
    </source>
</evidence>
<name>A0A7X6I401_9ENTE</name>
<sequence length="188" mass="22033">MASILKRENKFTLPTLSKEILTSILEDFPYKRMEDSFLVTKEDKYQAYLRIATQNVFSLSEKEQTKLMDSLTTLLRVYVDCINIISLKFPPALEKNIQFWQRQLISARSNGNMSQVISCQENLNKVFWVEKNLPELEFFITIFGDSRDDLESNIKLINRFSSELQLTELEPNEVEKIVFKLCNMNTDI</sequence>
<dbReference type="EMBL" id="JAAVMB010000019">
    <property type="protein sequence ID" value="NKC69071.1"/>
    <property type="molecule type" value="Genomic_DNA"/>
</dbReference>
<reference evidence="1 2" key="1">
    <citation type="submission" date="2020-03" db="EMBL/GenBank/DDBJ databases">
        <title>Bacterial samples isolated from urine from healthy bovine heifers (Gyr breed).</title>
        <authorList>
            <person name="Giannattasio-Ferraz S."/>
            <person name="Maskeri L."/>
            <person name="Penido A."/>
            <person name="Barbosa-Stancioli E.F."/>
            <person name="Putonti C."/>
        </authorList>
    </citation>
    <scope>NUCLEOTIDE SEQUENCE [LARGE SCALE GENOMIC DNA]</scope>
    <source>
        <strain evidence="1 2">UFMG-H7</strain>
    </source>
</reference>
<evidence type="ECO:0000313" key="1">
    <source>
        <dbReference type="EMBL" id="NKC69071.1"/>
    </source>
</evidence>
<protein>
    <submittedName>
        <fullName evidence="1">Uncharacterized protein</fullName>
    </submittedName>
</protein>
<organism evidence="1 2">
    <name type="scientific">Vagococcus fluvialis</name>
    <dbReference type="NCBI Taxonomy" id="2738"/>
    <lineage>
        <taxon>Bacteria</taxon>
        <taxon>Bacillati</taxon>
        <taxon>Bacillota</taxon>
        <taxon>Bacilli</taxon>
        <taxon>Lactobacillales</taxon>
        <taxon>Enterococcaceae</taxon>
        <taxon>Vagococcus</taxon>
    </lineage>
</organism>
<dbReference type="RefSeq" id="WP_167808114.1">
    <property type="nucleotide sequence ID" value="NZ_JAAVMB010000019.1"/>
</dbReference>
<dbReference type="AlphaFoldDB" id="A0A7X6I401"/>
<comment type="caution">
    <text evidence="1">The sequence shown here is derived from an EMBL/GenBank/DDBJ whole genome shotgun (WGS) entry which is preliminary data.</text>
</comment>
<accession>A0A7X6I401</accession>